<feature type="domain" description="Sporulation regulator WhiA C-terminal" evidence="6">
    <location>
        <begin position="293"/>
        <end position="376"/>
    </location>
</feature>
<dbReference type="GO" id="GO:0043937">
    <property type="term" value="P:regulation of sporulation"/>
    <property type="evidence" value="ECO:0007669"/>
    <property type="project" value="InterPro"/>
</dbReference>
<feature type="domain" description="WhiA LAGLIDADG-like" evidence="7">
    <location>
        <begin position="199"/>
        <end position="290"/>
    </location>
</feature>
<dbReference type="HAMAP" id="MF_01420">
    <property type="entry name" value="HTH_type_WhiA"/>
    <property type="match status" value="1"/>
</dbReference>
<keyword evidence="1 4" id="KW-0132">Cell division</keyword>
<keyword evidence="3 4" id="KW-0131">Cell cycle</keyword>
<dbReference type="Gene3D" id="3.10.28.10">
    <property type="entry name" value="Homing endonucleases"/>
    <property type="match status" value="1"/>
</dbReference>
<evidence type="ECO:0000259" key="7">
    <source>
        <dbReference type="Pfam" id="PF14527"/>
    </source>
</evidence>
<dbReference type="PANTHER" id="PTHR37307:SF1">
    <property type="entry name" value="CELL DIVISION PROTEIN WHIA-RELATED"/>
    <property type="match status" value="1"/>
</dbReference>
<dbReference type="InterPro" id="IPR039518">
    <property type="entry name" value="WhiA_LAGLIDADG_dom"/>
</dbReference>
<dbReference type="HOGENOM" id="CLU_053282_0_0_9"/>
<evidence type="ECO:0000313" key="8">
    <source>
        <dbReference type="EMBL" id="ADU50358.1"/>
    </source>
</evidence>
<dbReference type="Pfam" id="PF14527">
    <property type="entry name" value="LAGLIDADG_WhiA"/>
    <property type="match status" value="1"/>
</dbReference>
<keyword evidence="9" id="KW-1185">Reference proteome</keyword>
<dbReference type="InterPro" id="IPR003802">
    <property type="entry name" value="Sporulation_regulator_WhiA"/>
</dbReference>
<dbReference type="GO" id="GO:0051301">
    <property type="term" value="P:cell division"/>
    <property type="evidence" value="ECO:0007669"/>
    <property type="project" value="UniProtKB-UniRule"/>
</dbReference>
<dbReference type="AlphaFoldDB" id="E6SM28"/>
<comment type="function">
    <text evidence="4">Involved in cell division and chromosome segregation.</text>
</comment>
<reference evidence="9" key="2">
    <citation type="journal article" date="2010" name="Stand. Genomic Sci.">
        <title>Complete genome sequence of Thermaerobacter marianensis type strain (7p75aT).</title>
        <authorList>
            <person name="Han C."/>
            <person name="Gu W."/>
            <person name="Zhang X."/>
            <person name="Lapidus A."/>
            <person name="Nolan M."/>
            <person name="Copeland A."/>
            <person name="Lucas S."/>
            <person name="Glavina Del Rio T."/>
            <person name="Tice H."/>
            <person name="Cheng J."/>
            <person name="Tapia R."/>
            <person name="Goodwin L."/>
            <person name="Pitluck S."/>
            <person name="Pagani I."/>
            <person name="Ivanova N."/>
            <person name="Mavromatis K."/>
            <person name="Mikhailova N."/>
            <person name="Pati A."/>
            <person name="Chen A."/>
            <person name="Palaniappan K."/>
            <person name="Land M."/>
            <person name="Hauser L."/>
            <person name="Chang Y."/>
            <person name="Jeffries C."/>
            <person name="Schneider S."/>
            <person name="Rohde M."/>
            <person name="Goker M."/>
            <person name="Pukall R."/>
            <person name="Woyke T."/>
            <person name="Bristow J."/>
            <person name="Eisen J."/>
            <person name="Markowitz V."/>
            <person name="Hugenholtz P."/>
            <person name="Kyrpides N."/>
            <person name="Klenk H."/>
            <person name="Detter J."/>
        </authorList>
    </citation>
    <scope>NUCLEOTIDE SEQUENCE [LARGE SCALE GENOMIC DNA]</scope>
    <source>
        <strain evidence="9">ATCC 700841 / DSM 12885 / JCM 10246 / 7p75a</strain>
    </source>
</reference>
<dbReference type="Pfam" id="PF02650">
    <property type="entry name" value="HTH_WhiA"/>
    <property type="match status" value="1"/>
</dbReference>
<evidence type="ECO:0000256" key="1">
    <source>
        <dbReference type="ARBA" id="ARBA00022618"/>
    </source>
</evidence>
<dbReference type="EMBL" id="CP002344">
    <property type="protein sequence ID" value="ADU50358.1"/>
    <property type="molecule type" value="Genomic_DNA"/>
</dbReference>
<dbReference type="GO" id="GO:0003677">
    <property type="term" value="F:DNA binding"/>
    <property type="evidence" value="ECO:0007669"/>
    <property type="project" value="UniProtKB-UniRule"/>
</dbReference>
<organism evidence="8 9">
    <name type="scientific">Thermaerobacter marianensis (strain ATCC 700841 / DSM 12885 / JCM 10246 / 7p75a)</name>
    <dbReference type="NCBI Taxonomy" id="644966"/>
    <lineage>
        <taxon>Bacteria</taxon>
        <taxon>Bacillati</taxon>
        <taxon>Bacillota</taxon>
        <taxon>Clostridia</taxon>
        <taxon>Eubacteriales</taxon>
        <taxon>Clostridiales Family XVII. Incertae Sedis</taxon>
        <taxon>Thermaerobacter</taxon>
    </lineage>
</organism>
<evidence type="ECO:0000259" key="6">
    <source>
        <dbReference type="Pfam" id="PF02650"/>
    </source>
</evidence>
<feature type="compositionally biased region" description="Low complexity" evidence="5">
    <location>
        <begin position="164"/>
        <end position="174"/>
    </location>
</feature>
<evidence type="ECO:0000256" key="5">
    <source>
        <dbReference type="SAM" id="MobiDB-lite"/>
    </source>
</evidence>
<feature type="compositionally biased region" description="Low complexity" evidence="5">
    <location>
        <begin position="100"/>
        <end position="113"/>
    </location>
</feature>
<comment type="similarity">
    <text evidence="4">Belongs to the WhiA family.</text>
</comment>
<evidence type="ECO:0000256" key="3">
    <source>
        <dbReference type="ARBA" id="ARBA00023306"/>
    </source>
</evidence>
<keyword evidence="2 4" id="KW-0238">DNA-binding</keyword>
<sequence>MIRDTFSGQVKDELARLWPADAGALAWELAGLCLGCGSPRPGGGWRWRTESAATARLLVRLVRARYGVVPRLVVDRRGRLGRGNVYELWLDALPDSLDEPGPAAGAAGESLAAGGSGGLGSTPATGPGGAGPGEDRRPSAHGETAHDEAGRGGRPPRAADRDAAAAGRNAARAGSSYHVLPGLPDPAAGQRPLRRRDREAFLRGLFLGSGSVTGPGHGYHAELVLPETAAAARVARELRRWGLRPGRARRRGRIGVYLKEADQIAEFLGRLGAHQAVLALENHRVVKGVRNRVNRLVNAETANLRKAVDAGLRQVEAIRRLVEAVGWDGLPPSLREVARMRLEHPSASLRDLGQMLDPPLSKSAVGHRIRRLQALAARHGER</sequence>
<feature type="region of interest" description="Disordered" evidence="5">
    <location>
        <begin position="100"/>
        <end position="193"/>
    </location>
</feature>
<dbReference type="Proteomes" id="UP000008915">
    <property type="component" value="Chromosome"/>
</dbReference>
<feature type="compositionally biased region" description="Basic and acidic residues" evidence="5">
    <location>
        <begin position="133"/>
        <end position="163"/>
    </location>
</feature>
<feature type="compositionally biased region" description="Gly residues" evidence="5">
    <location>
        <begin position="114"/>
        <end position="132"/>
    </location>
</feature>
<reference evidence="8 9" key="1">
    <citation type="journal article" date="2010" name="Stand. Genomic Sci.">
        <title>Complete genome sequence of Thermaerobacter marianensis type strain (7p75a).</title>
        <authorList>
            <person name="Han C."/>
            <person name="Gu W."/>
            <person name="Zhang X."/>
            <person name="Lapidus A."/>
            <person name="Nolan M."/>
            <person name="Copeland A."/>
            <person name="Lucas S."/>
            <person name="Del Rio T.G."/>
            <person name="Tice H."/>
            <person name="Cheng J.F."/>
            <person name="Tapia R."/>
            <person name="Goodwin L."/>
            <person name="Pitluck S."/>
            <person name="Pagani I."/>
            <person name="Ivanova N."/>
            <person name="Mavromatis K."/>
            <person name="Mikhailova N."/>
            <person name="Pati A."/>
            <person name="Chen A."/>
            <person name="Palaniappan K."/>
            <person name="Land M."/>
            <person name="Hauser L."/>
            <person name="Chang Y.J."/>
            <person name="Jeffries C.D."/>
            <person name="Schneider S."/>
            <person name="Rohde M."/>
            <person name="Goker M."/>
            <person name="Pukall R."/>
            <person name="Woyke T."/>
            <person name="Bristow J."/>
            <person name="Eisen J.A."/>
            <person name="Markowitz V."/>
            <person name="Hugenholtz P."/>
            <person name="Kyrpides N.C."/>
            <person name="Klenk H.P."/>
            <person name="Detter J.C."/>
        </authorList>
    </citation>
    <scope>NUCLEOTIDE SEQUENCE [LARGE SCALE GENOMIC DNA]</scope>
    <source>
        <strain evidence="9">ATCC 700841 / DSM 12885 / JCM 10246 / 7p75a</strain>
    </source>
</reference>
<proteinExistence type="inferred from homology"/>
<dbReference type="InterPro" id="IPR023054">
    <property type="entry name" value="Sporulation_regulator_WhiA_C"/>
</dbReference>
<evidence type="ECO:0000256" key="4">
    <source>
        <dbReference type="HAMAP-Rule" id="MF_01420"/>
    </source>
</evidence>
<evidence type="ECO:0000313" key="9">
    <source>
        <dbReference type="Proteomes" id="UP000008915"/>
    </source>
</evidence>
<dbReference type="SUPFAM" id="SSF55608">
    <property type="entry name" value="Homing endonucleases"/>
    <property type="match status" value="1"/>
</dbReference>
<dbReference type="KEGG" id="tmr:Tmar_0233"/>
<protein>
    <recommendedName>
        <fullName evidence="4">Probable cell division protein WhiA</fullName>
    </recommendedName>
</protein>
<dbReference type="STRING" id="644966.Tmar_0233"/>
<name>E6SM28_THEM7</name>
<dbReference type="PANTHER" id="PTHR37307">
    <property type="entry name" value="CELL DIVISION PROTEIN WHIA-RELATED"/>
    <property type="match status" value="1"/>
</dbReference>
<dbReference type="NCBIfam" id="TIGR00647">
    <property type="entry name" value="DNA_bind_WhiA"/>
    <property type="match status" value="1"/>
</dbReference>
<dbReference type="eggNOG" id="COG1481">
    <property type="taxonomic scope" value="Bacteria"/>
</dbReference>
<dbReference type="InterPro" id="IPR027434">
    <property type="entry name" value="Homing_endonucl"/>
</dbReference>
<gene>
    <name evidence="4" type="primary">whiA</name>
    <name evidence="8" type="ordered locus">Tmar_0233</name>
</gene>
<evidence type="ECO:0000256" key="2">
    <source>
        <dbReference type="ARBA" id="ARBA00023125"/>
    </source>
</evidence>
<accession>E6SM28</accession>